<keyword evidence="3" id="KW-1185">Reference proteome</keyword>
<dbReference type="Proteomes" id="UP000326268">
    <property type="component" value="Unassembled WGS sequence"/>
</dbReference>
<dbReference type="EMBL" id="ML737570">
    <property type="protein sequence ID" value="KAE8369824.1"/>
    <property type="molecule type" value="Genomic_DNA"/>
</dbReference>
<feature type="region of interest" description="Disordered" evidence="1">
    <location>
        <begin position="93"/>
        <end position="145"/>
    </location>
</feature>
<dbReference type="AlphaFoldDB" id="A0A5N7AIV7"/>
<reference evidence="2 3" key="1">
    <citation type="submission" date="2019-04" db="EMBL/GenBank/DDBJ databases">
        <title>Friends and foes A comparative genomics studyof 23 Aspergillus species from section Flavi.</title>
        <authorList>
            <consortium name="DOE Joint Genome Institute"/>
            <person name="Kjaerbolling I."/>
            <person name="Vesth T."/>
            <person name="Frisvad J.C."/>
            <person name="Nybo J.L."/>
            <person name="Theobald S."/>
            <person name="Kildgaard S."/>
            <person name="Isbrandt T."/>
            <person name="Kuo A."/>
            <person name="Sato A."/>
            <person name="Lyhne E.K."/>
            <person name="Kogle M.E."/>
            <person name="Wiebenga A."/>
            <person name="Kun R.S."/>
            <person name="Lubbers R.J."/>
            <person name="Makela M.R."/>
            <person name="Barry K."/>
            <person name="Chovatia M."/>
            <person name="Clum A."/>
            <person name="Daum C."/>
            <person name="Haridas S."/>
            <person name="He G."/>
            <person name="LaButti K."/>
            <person name="Lipzen A."/>
            <person name="Mondo S."/>
            <person name="Riley R."/>
            <person name="Salamov A."/>
            <person name="Simmons B.A."/>
            <person name="Magnuson J.K."/>
            <person name="Henrissat B."/>
            <person name="Mortensen U.H."/>
            <person name="Larsen T.O."/>
            <person name="Devries R.P."/>
            <person name="Grigoriev I.V."/>
            <person name="Machida M."/>
            <person name="Baker S.E."/>
            <person name="Andersen M.R."/>
        </authorList>
    </citation>
    <scope>NUCLEOTIDE SEQUENCE [LARGE SCALE GENOMIC DNA]</scope>
    <source>
        <strain evidence="2 3">CBS 763.97</strain>
    </source>
</reference>
<sequence length="261" mass="29252">MSHLRSTYTGVTIDAEKTLLCRCGYAMRRYTVKDMGSPYRGEQYLACRRHSKDKEHCKSLIWFNEASQVEGLVPRLAVPQTPKKQTDIREFLTPPKSSSLKRKRVNMDPGSLDELPGDDIEDSDLSEETLDSPSRSRQRLLRGDDSTPVARSLFVQEGINTARRRPLRRFGTPPHRLVETSTPRNLEIISSGLLTPGSGGRGYRKRWLGMEAPATPTKQNHIFASPACVVDDDVSDSDSYGWDEELVAAMLDSSDQVEPLA</sequence>
<dbReference type="RefSeq" id="XP_031932905.1">
    <property type="nucleotide sequence ID" value="XM_032065057.1"/>
</dbReference>
<dbReference type="GeneID" id="43649503"/>
<evidence type="ECO:0000313" key="2">
    <source>
        <dbReference type="EMBL" id="KAE8369824.1"/>
    </source>
</evidence>
<evidence type="ECO:0000313" key="3">
    <source>
        <dbReference type="Proteomes" id="UP000326268"/>
    </source>
</evidence>
<dbReference type="OrthoDB" id="4425191at2759"/>
<protein>
    <recommendedName>
        <fullName evidence="4">Zinc finger GRF-type domain-containing protein</fullName>
    </recommendedName>
</protein>
<organism evidence="2 3">
    <name type="scientific">Aspergillus caelatus</name>
    <dbReference type="NCBI Taxonomy" id="61420"/>
    <lineage>
        <taxon>Eukaryota</taxon>
        <taxon>Fungi</taxon>
        <taxon>Dikarya</taxon>
        <taxon>Ascomycota</taxon>
        <taxon>Pezizomycotina</taxon>
        <taxon>Eurotiomycetes</taxon>
        <taxon>Eurotiomycetidae</taxon>
        <taxon>Eurotiales</taxon>
        <taxon>Aspergillaceae</taxon>
        <taxon>Aspergillus</taxon>
        <taxon>Aspergillus subgen. Circumdati</taxon>
    </lineage>
</organism>
<feature type="compositionally biased region" description="Acidic residues" evidence="1">
    <location>
        <begin position="115"/>
        <end position="130"/>
    </location>
</feature>
<proteinExistence type="predicted"/>
<accession>A0A5N7AIV7</accession>
<evidence type="ECO:0000256" key="1">
    <source>
        <dbReference type="SAM" id="MobiDB-lite"/>
    </source>
</evidence>
<gene>
    <name evidence="2" type="ORF">BDV27DRAFT_120237</name>
</gene>
<evidence type="ECO:0008006" key="4">
    <source>
        <dbReference type="Google" id="ProtNLM"/>
    </source>
</evidence>
<name>A0A5N7AIV7_9EURO</name>